<comment type="caution">
    <text evidence="1">The sequence shown here is derived from an EMBL/GenBank/DDBJ whole genome shotgun (WGS) entry which is preliminary data.</text>
</comment>
<name>A0A9W5Z1P1_9EURO</name>
<evidence type="ECO:0008006" key="3">
    <source>
        <dbReference type="Google" id="ProtNLM"/>
    </source>
</evidence>
<dbReference type="EMBL" id="BROQ01001102">
    <property type="protein sequence ID" value="GKZ28180.1"/>
    <property type="molecule type" value="Genomic_DNA"/>
</dbReference>
<reference evidence="1" key="1">
    <citation type="submission" date="2022-07" db="EMBL/GenBank/DDBJ databases">
        <title>Taxonomy of Aspergillus series Nigri: significant species reduction supported by multi-species coalescent approaches.</title>
        <authorList>
            <person name="Bian C."/>
            <person name="Kusuya Y."/>
            <person name="Sklenar F."/>
            <person name="D'hooge E."/>
            <person name="Yaguchi T."/>
            <person name="Takahashi H."/>
            <person name="Hubka V."/>
        </authorList>
    </citation>
    <scope>NUCLEOTIDE SEQUENCE</scope>
    <source>
        <strain evidence="1">CBS 733.88</strain>
    </source>
</reference>
<feature type="non-terminal residue" evidence="1">
    <location>
        <position position="125"/>
    </location>
</feature>
<dbReference type="Proteomes" id="UP001143548">
    <property type="component" value="Unassembled WGS sequence"/>
</dbReference>
<evidence type="ECO:0000313" key="2">
    <source>
        <dbReference type="Proteomes" id="UP001143548"/>
    </source>
</evidence>
<dbReference type="Gene3D" id="3.30.559.30">
    <property type="entry name" value="Nonribosomal peptide synthetase, condensation domain"/>
    <property type="match status" value="1"/>
</dbReference>
<organism evidence="1 2">
    <name type="scientific">Aspergillus brasiliensis</name>
    <dbReference type="NCBI Taxonomy" id="319629"/>
    <lineage>
        <taxon>Eukaryota</taxon>
        <taxon>Fungi</taxon>
        <taxon>Dikarya</taxon>
        <taxon>Ascomycota</taxon>
        <taxon>Pezizomycotina</taxon>
        <taxon>Eurotiomycetes</taxon>
        <taxon>Eurotiomycetidae</taxon>
        <taxon>Eurotiales</taxon>
        <taxon>Aspergillaceae</taxon>
        <taxon>Aspergillus</taxon>
        <taxon>Aspergillus subgen. Circumdati</taxon>
    </lineage>
</organism>
<dbReference type="SUPFAM" id="SSF52777">
    <property type="entry name" value="CoA-dependent acyltransferases"/>
    <property type="match status" value="1"/>
</dbReference>
<dbReference type="AlphaFoldDB" id="A0A9W5Z1P1"/>
<proteinExistence type="predicted"/>
<evidence type="ECO:0000313" key="1">
    <source>
        <dbReference type="EMBL" id="GKZ28180.1"/>
    </source>
</evidence>
<accession>A0A9W5Z1P1</accession>
<protein>
    <recommendedName>
        <fullName evidence="3">Condensation domain-containing protein</fullName>
    </recommendedName>
</protein>
<gene>
    <name evidence="1" type="ORF">AbraCBS73388_001036</name>
</gene>
<sequence length="125" mass="13772">MLQHQLPWVEVQQELEYGDSDIFNTVFTCSEQSSDASTVAVLAGLEPSKYLITVNATLAGSSGAVRFGYQTKNFSEVDMEGVLDCFKNVLEQLLQSPLSNLSVGEIDFVSELSCQKISEWNSELP</sequence>